<sequence length="496" mass="57886">MIENKEFEGEETNPKMLGKDLGKENFKETFRKIQVILEQLQKSEEEKDHADGLRIPRTSESTFISPLTSPRFGATYYASSQALKKSRSNLTLSSPTQKKFSLTRSRGNSVDKKLERANEDVEKKYWEERVRKITFEKDQRVKELERIISKLSREKQELAEKNLLYAKEIFAKKEELYQEAEQTIIHYQQQLEEEEEIHNIFSLEPEKVSSDQENLVSNHTLLDELEEAQKKLSEDDKLTTIKETLIANYRLDEKEREWLMSVEKNDWAKITQIIVDIQLKRFKQRIKGSFFTPCQKSETGLSSPASSSASFFSEPIIGTNPLTTTPGRITPVERRNSYFGGFFPEFSRISTNESTCSACGKIRFENENEDKQEELENLQRKNSELVRENRKLQKENRRLKSESGSFEIKNGELKKQVMEVGSKLESSSEGLKELSLEKIDKEIELKNLNEEKKKVEEEKAKVEEQLQKAEEKNSEEKNSKQELELERRNKIIIRQG</sequence>
<gene>
    <name evidence="3" type="ORF">RFULGI_LOCUS2709</name>
</gene>
<proteinExistence type="predicted"/>
<keyword evidence="1" id="KW-0175">Coiled coil</keyword>
<dbReference type="AlphaFoldDB" id="A0A9N9F308"/>
<evidence type="ECO:0000313" key="3">
    <source>
        <dbReference type="EMBL" id="CAG8506933.1"/>
    </source>
</evidence>
<comment type="caution">
    <text evidence="3">The sequence shown here is derived from an EMBL/GenBank/DDBJ whole genome shotgun (WGS) entry which is preliminary data.</text>
</comment>
<feature type="coiled-coil region" evidence="1">
    <location>
        <begin position="141"/>
        <end position="238"/>
    </location>
</feature>
<dbReference type="EMBL" id="CAJVPZ010002136">
    <property type="protein sequence ID" value="CAG8506933.1"/>
    <property type="molecule type" value="Genomic_DNA"/>
</dbReference>
<feature type="region of interest" description="Disordered" evidence="2">
    <location>
        <begin position="465"/>
        <end position="496"/>
    </location>
</feature>
<feature type="compositionally biased region" description="Basic and acidic residues" evidence="2">
    <location>
        <begin position="465"/>
        <end position="489"/>
    </location>
</feature>
<evidence type="ECO:0000313" key="4">
    <source>
        <dbReference type="Proteomes" id="UP000789396"/>
    </source>
</evidence>
<protein>
    <submittedName>
        <fullName evidence="3">5167_t:CDS:1</fullName>
    </submittedName>
</protein>
<reference evidence="3" key="1">
    <citation type="submission" date="2021-06" db="EMBL/GenBank/DDBJ databases">
        <authorList>
            <person name="Kallberg Y."/>
            <person name="Tangrot J."/>
            <person name="Rosling A."/>
        </authorList>
    </citation>
    <scope>NUCLEOTIDE SEQUENCE</scope>
    <source>
        <strain evidence="3">IN212</strain>
    </source>
</reference>
<feature type="region of interest" description="Disordered" evidence="2">
    <location>
        <begin position="1"/>
        <end position="20"/>
    </location>
</feature>
<evidence type="ECO:0000256" key="1">
    <source>
        <dbReference type="SAM" id="Coils"/>
    </source>
</evidence>
<evidence type="ECO:0000256" key="2">
    <source>
        <dbReference type="SAM" id="MobiDB-lite"/>
    </source>
</evidence>
<organism evidence="3 4">
    <name type="scientific">Racocetra fulgida</name>
    <dbReference type="NCBI Taxonomy" id="60492"/>
    <lineage>
        <taxon>Eukaryota</taxon>
        <taxon>Fungi</taxon>
        <taxon>Fungi incertae sedis</taxon>
        <taxon>Mucoromycota</taxon>
        <taxon>Glomeromycotina</taxon>
        <taxon>Glomeromycetes</taxon>
        <taxon>Diversisporales</taxon>
        <taxon>Gigasporaceae</taxon>
        <taxon>Racocetra</taxon>
    </lineage>
</organism>
<name>A0A9N9F308_9GLOM</name>
<accession>A0A9N9F308</accession>
<feature type="non-terminal residue" evidence="3">
    <location>
        <position position="1"/>
    </location>
</feature>
<dbReference type="Proteomes" id="UP000789396">
    <property type="component" value="Unassembled WGS sequence"/>
</dbReference>
<keyword evidence="4" id="KW-1185">Reference proteome</keyword>